<dbReference type="GeneID" id="94425035"/>
<feature type="non-terminal residue" evidence="2">
    <location>
        <position position="233"/>
    </location>
</feature>
<dbReference type="AlphaFoldDB" id="A0A2C6LBX3"/>
<dbReference type="Gene3D" id="1.20.930.80">
    <property type="match status" value="1"/>
</dbReference>
<dbReference type="RefSeq" id="XP_067926197.1">
    <property type="nucleotide sequence ID" value="XM_068061824.1"/>
</dbReference>
<dbReference type="VEuPathDB" id="ToxoDB:CSUI_001619"/>
<accession>A0A2C6LBX3</accession>
<feature type="compositionally biased region" description="Polar residues" evidence="1">
    <location>
        <begin position="28"/>
        <end position="41"/>
    </location>
</feature>
<evidence type="ECO:0000313" key="3">
    <source>
        <dbReference type="Proteomes" id="UP000221165"/>
    </source>
</evidence>
<organism evidence="2 3">
    <name type="scientific">Cystoisospora suis</name>
    <dbReference type="NCBI Taxonomy" id="483139"/>
    <lineage>
        <taxon>Eukaryota</taxon>
        <taxon>Sar</taxon>
        <taxon>Alveolata</taxon>
        <taxon>Apicomplexa</taxon>
        <taxon>Conoidasida</taxon>
        <taxon>Coccidia</taxon>
        <taxon>Eucoccidiorida</taxon>
        <taxon>Eimeriorina</taxon>
        <taxon>Sarcocystidae</taxon>
        <taxon>Cystoisospora</taxon>
    </lineage>
</organism>
<sequence length="233" mass="24497">MPRYSFSPSTASSSSPPPSSSSSSLSSLYTMRTSQHASPHTMNDVGDHPLLSFSSSSSSAYGYYDLIGSKFAHPLSLYQHLPDTSSVPLSTFEEITVNRLRVLNFLHEKFGTETSLSPSFLRGDHTLSSRGRPSLSSSSASSSSTVKNASAASSPGSIGMGSSLSSGGHQQRTTGEGELKELLIETGLMLDISAGVGRGTGAVGGSLVGSVYTPEQRRKLAMRDAISHFALRL</sequence>
<dbReference type="OrthoDB" id="421393at2759"/>
<dbReference type="EMBL" id="MIGC01000655">
    <property type="protein sequence ID" value="PHJ24524.1"/>
    <property type="molecule type" value="Genomic_DNA"/>
</dbReference>
<comment type="caution">
    <text evidence="2">The sequence shown here is derived from an EMBL/GenBank/DDBJ whole genome shotgun (WGS) entry which is preliminary data.</text>
</comment>
<gene>
    <name evidence="2" type="ORF">CSUI_001619</name>
</gene>
<proteinExistence type="predicted"/>
<evidence type="ECO:0000256" key="1">
    <source>
        <dbReference type="SAM" id="MobiDB-lite"/>
    </source>
</evidence>
<evidence type="ECO:0000313" key="2">
    <source>
        <dbReference type="EMBL" id="PHJ24524.1"/>
    </source>
</evidence>
<reference evidence="2 3" key="1">
    <citation type="journal article" date="2017" name="Int. J. Parasitol.">
        <title>The genome of the protozoan parasite Cystoisospora suis and a reverse vaccinology approach to identify vaccine candidates.</title>
        <authorList>
            <person name="Palmieri N."/>
            <person name="Shrestha A."/>
            <person name="Ruttkowski B."/>
            <person name="Beck T."/>
            <person name="Vogl C."/>
            <person name="Tomley F."/>
            <person name="Blake D.P."/>
            <person name="Joachim A."/>
        </authorList>
    </citation>
    <scope>NUCLEOTIDE SEQUENCE [LARGE SCALE GENOMIC DNA]</scope>
    <source>
        <strain evidence="2 3">Wien I</strain>
    </source>
</reference>
<feature type="region of interest" description="Disordered" evidence="1">
    <location>
        <begin position="1"/>
        <end position="43"/>
    </location>
</feature>
<feature type="compositionally biased region" description="Low complexity" evidence="1">
    <location>
        <begin position="128"/>
        <end position="168"/>
    </location>
</feature>
<keyword evidence="3" id="KW-1185">Reference proteome</keyword>
<protein>
    <submittedName>
        <fullName evidence="2">Dna large subunit</fullName>
    </submittedName>
</protein>
<feature type="region of interest" description="Disordered" evidence="1">
    <location>
        <begin position="121"/>
        <end position="175"/>
    </location>
</feature>
<feature type="compositionally biased region" description="Low complexity" evidence="1">
    <location>
        <begin position="1"/>
        <end position="27"/>
    </location>
</feature>
<name>A0A2C6LBX3_9APIC</name>
<dbReference type="Proteomes" id="UP000221165">
    <property type="component" value="Unassembled WGS sequence"/>
</dbReference>